<reference evidence="16" key="1">
    <citation type="submission" date="2018-05" db="EMBL/GenBank/DDBJ databases">
        <authorList>
            <person name="Datahose"/>
        </authorList>
    </citation>
    <scope>NUCLEOTIDE SEQUENCE</scope>
</reference>
<keyword evidence="17" id="KW-1185">Reference proteome</keyword>
<keyword evidence="11" id="KW-0407">Ion channel</keyword>
<dbReference type="Pfam" id="PF21381">
    <property type="entry name" value="MCLN_ECD"/>
    <property type="match status" value="1"/>
</dbReference>
<keyword evidence="7 13" id="KW-1133">Transmembrane helix</keyword>
<dbReference type="AlphaFoldDB" id="A0A3P8NDN9"/>
<dbReference type="Pfam" id="PF08016">
    <property type="entry name" value="PKD_channel"/>
    <property type="match status" value="1"/>
</dbReference>
<gene>
    <name evidence="16" type="primary">MCOLN2</name>
</gene>
<keyword evidence="5 13" id="KW-0812">Transmembrane</keyword>
<dbReference type="Proteomes" id="UP000265100">
    <property type="component" value="Chromosome 15"/>
</dbReference>
<feature type="domain" description="Mucolipin extracytosolic" evidence="15">
    <location>
        <begin position="77"/>
        <end position="261"/>
    </location>
</feature>
<dbReference type="GeneTree" id="ENSGT00950000183036"/>
<accession>A0A3P8NDN9</accession>
<keyword evidence="10" id="KW-1015">Disulfide bond</keyword>
<dbReference type="Bgee" id="ENSACLG00000001939">
    <property type="expression patterns" value="Expressed in liver and 6 other cell types or tissues"/>
</dbReference>
<reference evidence="16" key="2">
    <citation type="submission" date="2025-08" db="UniProtKB">
        <authorList>
            <consortium name="Ensembl"/>
        </authorList>
    </citation>
    <scope>IDENTIFICATION</scope>
</reference>
<feature type="transmembrane region" description="Helical" evidence="13">
    <location>
        <begin position="471"/>
        <end position="492"/>
    </location>
</feature>
<proteinExistence type="predicted"/>
<keyword evidence="4" id="KW-1003">Cell membrane</keyword>
<evidence type="ECO:0000256" key="9">
    <source>
        <dbReference type="ARBA" id="ARBA00023136"/>
    </source>
</evidence>
<name>A0A3P8NDN9_ASTCA</name>
<feature type="transmembrane region" description="Helical" evidence="13">
    <location>
        <begin position="403"/>
        <end position="425"/>
    </location>
</feature>
<evidence type="ECO:0000313" key="17">
    <source>
        <dbReference type="Proteomes" id="UP000265100"/>
    </source>
</evidence>
<dbReference type="GeneID" id="113006744"/>
<evidence type="ECO:0000256" key="1">
    <source>
        <dbReference type="ARBA" id="ARBA00004337"/>
    </source>
</evidence>
<keyword evidence="8" id="KW-0406">Ion transport</keyword>
<dbReference type="GO" id="GO:0072345">
    <property type="term" value="F:NAADP-sensitive calcium-release channel activity"/>
    <property type="evidence" value="ECO:0007669"/>
    <property type="project" value="TreeGrafter"/>
</dbReference>
<dbReference type="InterPro" id="IPR039031">
    <property type="entry name" value="Mucolipin"/>
</dbReference>
<feature type="transmembrane region" description="Helical" evidence="13">
    <location>
        <begin position="275"/>
        <end position="302"/>
    </location>
</feature>
<feature type="transmembrane region" description="Helical" evidence="13">
    <location>
        <begin position="328"/>
        <end position="348"/>
    </location>
</feature>
<evidence type="ECO:0000256" key="10">
    <source>
        <dbReference type="ARBA" id="ARBA00023157"/>
    </source>
</evidence>
<dbReference type="Ensembl" id="ENSACLT00000002966.2">
    <property type="protein sequence ID" value="ENSACLP00000002901.1"/>
    <property type="gene ID" value="ENSACLG00000001939.2"/>
</dbReference>
<evidence type="ECO:0000256" key="8">
    <source>
        <dbReference type="ARBA" id="ARBA00023065"/>
    </source>
</evidence>
<evidence type="ECO:0000256" key="5">
    <source>
        <dbReference type="ARBA" id="ARBA00022692"/>
    </source>
</evidence>
<reference evidence="16" key="3">
    <citation type="submission" date="2025-09" db="UniProtKB">
        <authorList>
            <consortium name="Ensembl"/>
        </authorList>
    </citation>
    <scope>IDENTIFICATION</scope>
</reference>
<dbReference type="FunFam" id="1.10.287.70:FF:000033">
    <property type="entry name" value="Mucolipin 1"/>
    <property type="match status" value="1"/>
</dbReference>
<comment type="catalytic activity">
    <reaction evidence="12">
        <text>Ca(2+)(in) = Ca(2+)(out)</text>
        <dbReference type="Rhea" id="RHEA:29671"/>
        <dbReference type="ChEBI" id="CHEBI:29108"/>
    </reaction>
</comment>
<dbReference type="InterPro" id="IPR049134">
    <property type="entry name" value="MCLN_ECD"/>
</dbReference>
<dbReference type="OrthoDB" id="263481at2759"/>
<feature type="transmembrane region" description="Helical" evidence="13">
    <location>
        <begin position="360"/>
        <end position="383"/>
    </location>
</feature>
<dbReference type="PANTHER" id="PTHR12127">
    <property type="entry name" value="MUCOLIPIN"/>
    <property type="match status" value="1"/>
</dbReference>
<evidence type="ECO:0000256" key="3">
    <source>
        <dbReference type="ARBA" id="ARBA00022448"/>
    </source>
</evidence>
<evidence type="ECO:0000313" key="16">
    <source>
        <dbReference type="Ensembl" id="ENSACLP00000002901.1"/>
    </source>
</evidence>
<keyword evidence="3" id="KW-0813">Transport</keyword>
<organism evidence="16 17">
    <name type="scientific">Astatotilapia calliptera</name>
    <name type="common">Eastern happy</name>
    <name type="synonym">Chromis callipterus</name>
    <dbReference type="NCBI Taxonomy" id="8154"/>
    <lineage>
        <taxon>Eukaryota</taxon>
        <taxon>Metazoa</taxon>
        <taxon>Chordata</taxon>
        <taxon>Craniata</taxon>
        <taxon>Vertebrata</taxon>
        <taxon>Euteleostomi</taxon>
        <taxon>Actinopterygii</taxon>
        <taxon>Neopterygii</taxon>
        <taxon>Teleostei</taxon>
        <taxon>Neoteleostei</taxon>
        <taxon>Acanthomorphata</taxon>
        <taxon>Ovalentaria</taxon>
        <taxon>Cichlomorphae</taxon>
        <taxon>Cichliformes</taxon>
        <taxon>Cichlidae</taxon>
        <taxon>African cichlids</taxon>
        <taxon>Pseudocrenilabrinae</taxon>
        <taxon>Haplochromini</taxon>
        <taxon>Astatotilapia</taxon>
    </lineage>
</organism>
<dbReference type="Gene3D" id="1.10.287.70">
    <property type="match status" value="1"/>
</dbReference>
<comment type="subcellular location">
    <subcellularLocation>
        <location evidence="2">Cell membrane</location>
        <topology evidence="2">Multi-pass membrane protein</topology>
    </subcellularLocation>
    <subcellularLocation>
        <location evidence="1">Endosome membrane</location>
        <topology evidence="1">Multi-pass membrane protein</topology>
    </subcellularLocation>
</comment>
<sequence length="544" mass="63158">MELFSRYLDRSNSVSSVITHDIMKEENLRDDLRYYFMSPCEKYRARRHIPWKMGVQILKIIMVTTQLVLFGLNNQLVVSYKEENTMALKHLFLKGYSGVDEDDYSVAVYTKHDVYESLFYVMDQYSQLGQLSVGPISYAEDENGKLLPLTICKEYYRRGSVEPSDEIYDIDAQLETVCMSHDPNTANLWRAENSSFFNLDFYRLVDIKITFQLKGINLQTVRSRELPDCYSFFVTITFDNQCHSGKVKLFLDIDAESSACRDWKISGTAQKNTHYLLVFDAFVILMCLTSAVLCTRSIILAVRLLQRFSRFFHENFNRKVCEDDQREFLNGWYLLVIVSDLFAIIGSILKMEIQAKNLTNYDVCSIFLGTSTLLVWVGVIRYLGYFQKYNVLILTMKAAFPKVLRFCCCAGMIYLGYTFCGWIVLGPYHEKFEGLSLVAECLFSLLNGDDMFTTFAQLKDKNTLVWLFSRAYLYSFISLFIYMVLSLFIALITDAYETIKSYQKNGFPQTDLQKFLHEPTELPNIEESDQTDVSVRHSVLCYCQ</sequence>
<keyword evidence="6" id="KW-0967">Endosome</keyword>
<dbReference type="InterPro" id="IPR013122">
    <property type="entry name" value="PKD1_2_channel"/>
</dbReference>
<evidence type="ECO:0000256" key="13">
    <source>
        <dbReference type="SAM" id="Phobius"/>
    </source>
</evidence>
<evidence type="ECO:0000256" key="12">
    <source>
        <dbReference type="ARBA" id="ARBA00036634"/>
    </source>
</evidence>
<dbReference type="GO" id="GO:0010008">
    <property type="term" value="C:endosome membrane"/>
    <property type="evidence" value="ECO:0007669"/>
    <property type="project" value="UniProtKB-SubCell"/>
</dbReference>
<evidence type="ECO:0000256" key="2">
    <source>
        <dbReference type="ARBA" id="ARBA00004651"/>
    </source>
</evidence>
<evidence type="ECO:0000256" key="7">
    <source>
        <dbReference type="ARBA" id="ARBA00022989"/>
    </source>
</evidence>
<dbReference type="RefSeq" id="XP_025998682.1">
    <property type="nucleotide sequence ID" value="XM_026142897.1"/>
</dbReference>
<dbReference type="CDD" id="cd21071">
    <property type="entry name" value="ELD_TRPML2"/>
    <property type="match status" value="1"/>
</dbReference>
<evidence type="ECO:0000259" key="14">
    <source>
        <dbReference type="Pfam" id="PF08016"/>
    </source>
</evidence>
<dbReference type="GO" id="GO:0005886">
    <property type="term" value="C:plasma membrane"/>
    <property type="evidence" value="ECO:0007669"/>
    <property type="project" value="UniProtKB-SubCell"/>
</dbReference>
<feature type="domain" description="Polycystin cation channel PKD1/PKD2" evidence="14">
    <location>
        <begin position="364"/>
        <end position="499"/>
    </location>
</feature>
<evidence type="ECO:0000256" key="11">
    <source>
        <dbReference type="ARBA" id="ARBA00023303"/>
    </source>
</evidence>
<evidence type="ECO:0000256" key="4">
    <source>
        <dbReference type="ARBA" id="ARBA00022475"/>
    </source>
</evidence>
<keyword evidence="9 13" id="KW-0472">Membrane</keyword>
<evidence type="ECO:0000259" key="15">
    <source>
        <dbReference type="Pfam" id="PF21381"/>
    </source>
</evidence>
<dbReference type="PANTHER" id="PTHR12127:SF4">
    <property type="entry name" value="MUCOLIPIN-2"/>
    <property type="match status" value="1"/>
</dbReference>
<protein>
    <submittedName>
        <fullName evidence="16">Uncharacterized protein</fullName>
    </submittedName>
</protein>
<evidence type="ECO:0000256" key="6">
    <source>
        <dbReference type="ARBA" id="ARBA00022753"/>
    </source>
</evidence>